<dbReference type="Pfam" id="PF13187">
    <property type="entry name" value="Fer4_9"/>
    <property type="match status" value="1"/>
</dbReference>
<evidence type="ECO:0000259" key="13">
    <source>
        <dbReference type="PROSITE" id="PS51379"/>
    </source>
</evidence>
<dbReference type="FunFam" id="3.40.50.1220:FF:000001">
    <property type="entry name" value="Electron transfer flavoprotein, alpha subunit"/>
    <property type="match status" value="1"/>
</dbReference>
<evidence type="ECO:0000256" key="1">
    <source>
        <dbReference type="ARBA" id="ARBA00005817"/>
    </source>
</evidence>
<evidence type="ECO:0000256" key="2">
    <source>
        <dbReference type="ARBA" id="ARBA00022448"/>
    </source>
</evidence>
<evidence type="ECO:0000313" key="15">
    <source>
        <dbReference type="Proteomes" id="UP000705867"/>
    </source>
</evidence>
<evidence type="ECO:0000256" key="7">
    <source>
        <dbReference type="ARBA" id="ARBA00023004"/>
    </source>
</evidence>
<organism evidence="14 15">
    <name type="scientific">Candidatus Nitrobium versatile</name>
    <dbReference type="NCBI Taxonomy" id="2884831"/>
    <lineage>
        <taxon>Bacteria</taxon>
        <taxon>Pseudomonadati</taxon>
        <taxon>Nitrospirota</taxon>
        <taxon>Nitrospiria</taxon>
        <taxon>Nitrospirales</taxon>
        <taxon>Nitrospiraceae</taxon>
        <taxon>Candidatus Nitrobium</taxon>
    </lineage>
</organism>
<accession>A0A953J3L2</accession>
<dbReference type="Gene3D" id="3.30.70.20">
    <property type="match status" value="1"/>
</dbReference>
<keyword evidence="3" id="KW-0285">Flavoprotein</keyword>
<dbReference type="PROSITE" id="PS00696">
    <property type="entry name" value="ETF_ALPHA"/>
    <property type="match status" value="1"/>
</dbReference>
<dbReference type="InterPro" id="IPR018206">
    <property type="entry name" value="ETF_asu_C_CS"/>
</dbReference>
<dbReference type="GO" id="GO:0009055">
    <property type="term" value="F:electron transfer activity"/>
    <property type="evidence" value="ECO:0007669"/>
    <property type="project" value="InterPro"/>
</dbReference>
<evidence type="ECO:0000256" key="10">
    <source>
        <dbReference type="ARBA" id="ARBA00068674"/>
    </source>
</evidence>
<dbReference type="InterPro" id="IPR033947">
    <property type="entry name" value="ETF_alpha_N"/>
</dbReference>
<dbReference type="InterPro" id="IPR014731">
    <property type="entry name" value="ETF_asu_C"/>
</dbReference>
<dbReference type="InterPro" id="IPR029035">
    <property type="entry name" value="DHS-like_NAD/FAD-binding_dom"/>
</dbReference>
<dbReference type="GO" id="GO:0033539">
    <property type="term" value="P:fatty acid beta-oxidation using acyl-CoA dehydrogenase"/>
    <property type="evidence" value="ECO:0007669"/>
    <property type="project" value="TreeGrafter"/>
</dbReference>
<proteinExistence type="inferred from homology"/>
<dbReference type="PROSITE" id="PS00198">
    <property type="entry name" value="4FE4S_FER_1"/>
    <property type="match status" value="2"/>
</dbReference>
<evidence type="ECO:0000256" key="6">
    <source>
        <dbReference type="ARBA" id="ARBA00022982"/>
    </source>
</evidence>
<feature type="binding site" evidence="12">
    <location>
        <begin position="340"/>
        <end position="347"/>
    </location>
    <ligand>
        <name>FAD</name>
        <dbReference type="ChEBI" id="CHEBI:57692"/>
    </ligand>
</feature>
<feature type="binding site" evidence="12">
    <location>
        <begin position="323"/>
        <end position="327"/>
    </location>
    <ligand>
        <name>FAD</name>
        <dbReference type="ChEBI" id="CHEBI:57692"/>
    </ligand>
</feature>
<dbReference type="PROSITE" id="PS51379">
    <property type="entry name" value="4FE4S_FER_2"/>
    <property type="match status" value="2"/>
</dbReference>
<sequence>MRIIVNRERCTACGQCIDACPFTAIVMEGGKALINEYCQFCRTCLNACPEGAILEVAEEGDGQKADLSGYKGVWVFAEQREGKVAPVVYELIGEGRRLADELRSELAAVLMGSTTEDARELIRWGADKVYYANDPVFGTFNDEPYARMLTGLIRLHKPSIVLAGATPIGRSFIPRVAARLRTGLTADCTALEIDKETGNLLQIRPAFGGNIMATIFCPNNRPQIATVRPRVMKRADYNPERTGEVLTVAADALTCRTKVLGTMKEASECMINLQDAEVIVAGGRGMGDAKGFRMLEELAELMGGTVGASRAAVDEGWIPYSHQVGQTGRTVCPKIYIACGISGAVQHLVGMQSSDIIIAINKNPEAPIFSTATYGIVGDVNEVVPLLIKRLKEAKQ</sequence>
<dbReference type="GO" id="GO:0046872">
    <property type="term" value="F:metal ion binding"/>
    <property type="evidence" value="ECO:0007669"/>
    <property type="project" value="UniProtKB-KW"/>
</dbReference>
<comment type="similarity">
    <text evidence="1">Belongs to the ETF alpha-subunit/FixB family.</text>
</comment>
<dbReference type="GO" id="GO:0051536">
    <property type="term" value="F:iron-sulfur cluster binding"/>
    <property type="evidence" value="ECO:0007669"/>
    <property type="project" value="UniProtKB-KW"/>
</dbReference>
<dbReference type="PANTHER" id="PTHR43153:SF1">
    <property type="entry name" value="ELECTRON TRANSFER FLAVOPROTEIN SUBUNIT ALPHA, MITOCHONDRIAL"/>
    <property type="match status" value="1"/>
</dbReference>
<evidence type="ECO:0000313" key="14">
    <source>
        <dbReference type="EMBL" id="MBZ0155653.1"/>
    </source>
</evidence>
<feature type="binding site" evidence="12">
    <location>
        <begin position="309"/>
        <end position="310"/>
    </location>
    <ligand>
        <name>FAD</name>
        <dbReference type="ChEBI" id="CHEBI:57692"/>
    </ligand>
</feature>
<dbReference type="SMART" id="SM00893">
    <property type="entry name" value="ETF"/>
    <property type="match status" value="1"/>
</dbReference>
<dbReference type="PIRSF" id="PIRSF000089">
    <property type="entry name" value="Electra_flavoP_a"/>
    <property type="match status" value="1"/>
</dbReference>
<dbReference type="InterPro" id="IPR014729">
    <property type="entry name" value="Rossmann-like_a/b/a_fold"/>
</dbReference>
<feature type="domain" description="4Fe-4S ferredoxin-type" evidence="13">
    <location>
        <begin position="31"/>
        <end position="59"/>
    </location>
</feature>
<dbReference type="GO" id="GO:0050660">
    <property type="term" value="F:flavin adenine dinucleotide binding"/>
    <property type="evidence" value="ECO:0007669"/>
    <property type="project" value="InterPro"/>
</dbReference>
<keyword evidence="8" id="KW-0411">Iron-sulfur</keyword>
<evidence type="ECO:0000256" key="8">
    <source>
        <dbReference type="ARBA" id="ARBA00023014"/>
    </source>
</evidence>
<keyword evidence="2" id="KW-0813">Transport</keyword>
<dbReference type="PANTHER" id="PTHR43153">
    <property type="entry name" value="ELECTRON TRANSFER FLAVOPROTEIN ALPHA"/>
    <property type="match status" value="1"/>
</dbReference>
<dbReference type="InterPro" id="IPR001308">
    <property type="entry name" value="ETF_a/FixB"/>
</dbReference>
<dbReference type="InterPro" id="IPR014730">
    <property type="entry name" value="ETF_a/b_N"/>
</dbReference>
<evidence type="ECO:0000256" key="12">
    <source>
        <dbReference type="PIRSR" id="PIRSR000089-1"/>
    </source>
</evidence>
<keyword evidence="6" id="KW-0249">Electron transport</keyword>
<evidence type="ECO:0000256" key="5">
    <source>
        <dbReference type="ARBA" id="ARBA00022827"/>
    </source>
</evidence>
<evidence type="ECO:0000256" key="11">
    <source>
        <dbReference type="ARBA" id="ARBA00079299"/>
    </source>
</evidence>
<feature type="binding site" evidence="12">
    <location>
        <position position="361"/>
    </location>
    <ligand>
        <name>FAD</name>
        <dbReference type="ChEBI" id="CHEBI:57692"/>
    </ligand>
</feature>
<name>A0A953J3L2_9BACT</name>
<comment type="cofactor">
    <cofactor evidence="12">
        <name>FAD</name>
        <dbReference type="ChEBI" id="CHEBI:57692"/>
    </cofactor>
    <text evidence="12">Binds 1 FAD per dimer.</text>
</comment>
<dbReference type="CDD" id="cd01715">
    <property type="entry name" value="ETF_alpha"/>
    <property type="match status" value="1"/>
</dbReference>
<dbReference type="Proteomes" id="UP000705867">
    <property type="component" value="Unassembled WGS sequence"/>
</dbReference>
<evidence type="ECO:0000256" key="3">
    <source>
        <dbReference type="ARBA" id="ARBA00022630"/>
    </source>
</evidence>
<dbReference type="InterPro" id="IPR017900">
    <property type="entry name" value="4Fe4S_Fe_S_CS"/>
</dbReference>
<keyword evidence="7" id="KW-0408">Iron</keyword>
<dbReference type="Pfam" id="PF01012">
    <property type="entry name" value="ETF"/>
    <property type="match status" value="1"/>
</dbReference>
<gene>
    <name evidence="14" type="ORF">K8I29_05485</name>
</gene>
<dbReference type="Pfam" id="PF00766">
    <property type="entry name" value="ETF_alpha"/>
    <property type="match status" value="1"/>
</dbReference>
<dbReference type="SUPFAM" id="SSF52467">
    <property type="entry name" value="DHS-like NAD/FAD-binding domain"/>
    <property type="match status" value="1"/>
</dbReference>
<dbReference type="Gene3D" id="3.40.50.1220">
    <property type="entry name" value="TPP-binding domain"/>
    <property type="match status" value="1"/>
</dbReference>
<dbReference type="InterPro" id="IPR017896">
    <property type="entry name" value="4Fe4S_Fe-S-bd"/>
</dbReference>
<reference evidence="14" key="1">
    <citation type="journal article" date="2021" name="bioRxiv">
        <title>Unraveling nitrogen, sulfur and carbon metabolic pathways and microbial community transcriptional responses to substrate deprivation and toxicity stresses in a bioreactor mimicking anoxic brackish coastal sediment conditions.</title>
        <authorList>
            <person name="Martins P.D."/>
            <person name="Echeveste M.J."/>
            <person name="Arshad A."/>
            <person name="Kurth J."/>
            <person name="Ouboter H."/>
            <person name="Jetten M.S.M."/>
            <person name="Welte C.U."/>
        </authorList>
    </citation>
    <scope>NUCLEOTIDE SEQUENCE</scope>
    <source>
        <strain evidence="14">MAG_39</strain>
    </source>
</reference>
<feature type="binding site" evidence="12">
    <location>
        <position position="284"/>
    </location>
    <ligand>
        <name>FAD</name>
        <dbReference type="ChEBI" id="CHEBI:57692"/>
    </ligand>
</feature>
<reference evidence="14" key="2">
    <citation type="submission" date="2021-08" db="EMBL/GenBank/DDBJ databases">
        <authorList>
            <person name="Dalcin Martins P."/>
        </authorList>
    </citation>
    <scope>NUCLEOTIDE SEQUENCE</scope>
    <source>
        <strain evidence="14">MAG_39</strain>
    </source>
</reference>
<keyword evidence="5 12" id="KW-0274">FAD</keyword>
<evidence type="ECO:0000256" key="4">
    <source>
        <dbReference type="ARBA" id="ARBA00022723"/>
    </source>
</evidence>
<protein>
    <recommendedName>
        <fullName evidence="10">Electron transfer flavoprotein subunit alpha</fullName>
    </recommendedName>
    <alternativeName>
        <fullName evidence="11">Electron transfer flavoprotein large subunit</fullName>
    </alternativeName>
</protein>
<dbReference type="EMBL" id="JAIOIV010000040">
    <property type="protein sequence ID" value="MBZ0155653.1"/>
    <property type="molecule type" value="Genomic_DNA"/>
</dbReference>
<dbReference type="Gene3D" id="3.40.50.620">
    <property type="entry name" value="HUPs"/>
    <property type="match status" value="1"/>
</dbReference>
<comment type="caution">
    <text evidence="14">The sequence shown here is derived from an EMBL/GenBank/DDBJ whole genome shotgun (WGS) entry which is preliminary data.</text>
</comment>
<comment type="function">
    <text evidence="9">The electron transfer flavoprotein serves as a specific electron acceptor for other dehydrogenases. It transfers the electrons to the main respiratory chain via ETF-ubiquinone oxidoreductase (ETF dehydrogenase).</text>
</comment>
<dbReference type="SUPFAM" id="SSF52402">
    <property type="entry name" value="Adenine nucleotide alpha hydrolases-like"/>
    <property type="match status" value="1"/>
</dbReference>
<feature type="domain" description="4Fe-4S ferredoxin-type" evidence="13">
    <location>
        <begin position="1"/>
        <end position="30"/>
    </location>
</feature>
<keyword evidence="4" id="KW-0479">Metal-binding</keyword>
<evidence type="ECO:0000256" key="9">
    <source>
        <dbReference type="ARBA" id="ARBA00025649"/>
    </source>
</evidence>
<dbReference type="AlphaFoldDB" id="A0A953J3L2"/>
<dbReference type="SUPFAM" id="SSF54862">
    <property type="entry name" value="4Fe-4S ferredoxins"/>
    <property type="match status" value="1"/>
</dbReference>